<dbReference type="FunFam" id="3.30.1150.10:FF:000002">
    <property type="entry name" value="Energy transducer TonB"/>
    <property type="match status" value="2"/>
</dbReference>
<keyword evidence="13" id="KW-1185">Reference proteome</keyword>
<keyword evidence="3" id="KW-0813">Transport</keyword>
<dbReference type="InterPro" id="IPR006260">
    <property type="entry name" value="TonB/TolA_C"/>
</dbReference>
<dbReference type="Pfam" id="PF03544">
    <property type="entry name" value="TonB_C"/>
    <property type="match status" value="2"/>
</dbReference>
<feature type="transmembrane region" description="Helical" evidence="10">
    <location>
        <begin position="271"/>
        <end position="289"/>
    </location>
</feature>
<name>A0A2V4A1G7_9BACT</name>
<dbReference type="RefSeq" id="WP_110360791.1">
    <property type="nucleotide sequence ID" value="NZ_QFLI01000004.1"/>
</dbReference>
<feature type="transmembrane region" description="Helical" evidence="10">
    <location>
        <begin position="37"/>
        <end position="56"/>
    </location>
</feature>
<evidence type="ECO:0000256" key="1">
    <source>
        <dbReference type="ARBA" id="ARBA00004383"/>
    </source>
</evidence>
<keyword evidence="9 10" id="KW-0472">Membrane</keyword>
<protein>
    <recommendedName>
        <fullName evidence="11">TonB C-terminal domain-containing protein</fullName>
    </recommendedName>
</protein>
<reference evidence="12 13" key="1">
    <citation type="submission" date="2018-05" db="EMBL/GenBank/DDBJ databases">
        <title>Marinifilum breve JC075T sp. nov., a marine bacterium isolated from Yongle Blue Hole in the South China Sea.</title>
        <authorList>
            <person name="Fu T."/>
        </authorList>
    </citation>
    <scope>NUCLEOTIDE SEQUENCE [LARGE SCALE GENOMIC DNA]</scope>
    <source>
        <strain evidence="12 13">JC075</strain>
    </source>
</reference>
<evidence type="ECO:0000256" key="6">
    <source>
        <dbReference type="ARBA" id="ARBA00022692"/>
    </source>
</evidence>
<dbReference type="EMBL" id="QFLI01000004">
    <property type="protein sequence ID" value="PXY01160.1"/>
    <property type="molecule type" value="Genomic_DNA"/>
</dbReference>
<gene>
    <name evidence="12" type="ORF">DF185_10945</name>
</gene>
<sequence>MNEFFNYLVQASGILAVFYVLYFLLLRNERFFNEIRWFLMASMVLAVFLPLVRIPYTVLVEASPVDVLSGLSVGDWMAGSMPEAMPENNSLFSIPQILFGIYLSVSLVLFIRSSIKVWQIWIMIEGKEFIERDNCKVILLDEQIPAFSFFGYVVINREEFENEELRNIFIHEKVHALQKHWIDLLLVEILSIVFWFNPFVWLFQIAIKQTHELLADDGVIARGFSIGQYQAILINQLMGAEVVGLANNFNHSINKKRMIMMSKEKGPKIRRYKLLLMIPVIAAVLVFNMKAVKVQAQDIEIVEIQEKDVVKISGLVIAEDEKELPGVTILVEGSKAGTVTNVYGKFELQVEKDANITISFIGLETRKMAVEDFILNGNKENNYFLKIKMKSQKGKVLPSEGNDWSSNEKAKKSTFNPDDVFVMVEDMPQFPGGYAAIQKFINKSIVYPKVAKENGIKGRVFVTFIITKDGKIDKPKVVRSVDPSLDKEAIRVIKSMPDWTPGKQNGVIVKVAYTVPVNFGMGNEKKEALEIKKKDETVIINGKKAYNMVDDMPKFPGGHLEVQKFLARTLVYPKVAQDNGIQGRVFVSFIVNKDGKVSDPKIVRGVDPSLDKEAIRVVNLMPQWEPGTKDGKPVNVLYTVPINFKLGKGNDPSIHIEKVKSE</sequence>
<comment type="subcellular location">
    <subcellularLocation>
        <location evidence="1">Cell inner membrane</location>
        <topology evidence="1">Single-pass membrane protein</topology>
        <orientation evidence="1">Periplasmic side</orientation>
    </subcellularLocation>
</comment>
<dbReference type="Proteomes" id="UP000248079">
    <property type="component" value="Unassembled WGS sequence"/>
</dbReference>
<keyword evidence="6 10" id="KW-0812">Transmembrane</keyword>
<keyword evidence="7" id="KW-0653">Protein transport</keyword>
<evidence type="ECO:0000256" key="5">
    <source>
        <dbReference type="ARBA" id="ARBA00022519"/>
    </source>
</evidence>
<accession>A0A2V4A1G7</accession>
<evidence type="ECO:0000313" key="12">
    <source>
        <dbReference type="EMBL" id="PXY01160.1"/>
    </source>
</evidence>
<proteinExistence type="inferred from homology"/>
<feature type="domain" description="TonB C-terminal" evidence="11">
    <location>
        <begin position="432"/>
        <end position="528"/>
    </location>
</feature>
<dbReference type="InterPro" id="IPR008756">
    <property type="entry name" value="Peptidase_M56"/>
</dbReference>
<dbReference type="InterPro" id="IPR008969">
    <property type="entry name" value="CarboxyPept-like_regulatory"/>
</dbReference>
<dbReference type="GO" id="GO:0031992">
    <property type="term" value="F:energy transducer activity"/>
    <property type="evidence" value="ECO:0007669"/>
    <property type="project" value="TreeGrafter"/>
</dbReference>
<feature type="transmembrane region" description="Helical" evidence="10">
    <location>
        <begin position="184"/>
        <end position="207"/>
    </location>
</feature>
<evidence type="ECO:0000256" key="3">
    <source>
        <dbReference type="ARBA" id="ARBA00022448"/>
    </source>
</evidence>
<evidence type="ECO:0000256" key="7">
    <source>
        <dbReference type="ARBA" id="ARBA00022927"/>
    </source>
</evidence>
<feature type="transmembrane region" description="Helical" evidence="10">
    <location>
        <begin position="91"/>
        <end position="111"/>
    </location>
</feature>
<feature type="transmembrane region" description="Helical" evidence="10">
    <location>
        <begin position="227"/>
        <end position="250"/>
    </location>
</feature>
<comment type="caution">
    <text evidence="12">The sequence shown here is derived from an EMBL/GenBank/DDBJ whole genome shotgun (WGS) entry which is preliminary data.</text>
</comment>
<evidence type="ECO:0000256" key="9">
    <source>
        <dbReference type="ARBA" id="ARBA00023136"/>
    </source>
</evidence>
<dbReference type="OrthoDB" id="9814002at2"/>
<dbReference type="PANTHER" id="PTHR33446">
    <property type="entry name" value="PROTEIN TONB-RELATED"/>
    <property type="match status" value="1"/>
</dbReference>
<keyword evidence="8 10" id="KW-1133">Transmembrane helix</keyword>
<dbReference type="SUPFAM" id="SSF74653">
    <property type="entry name" value="TolA/TonB C-terminal domain"/>
    <property type="match status" value="2"/>
</dbReference>
<dbReference type="InterPro" id="IPR037682">
    <property type="entry name" value="TonB_C"/>
</dbReference>
<dbReference type="InterPro" id="IPR051045">
    <property type="entry name" value="TonB-dependent_transducer"/>
</dbReference>
<dbReference type="GO" id="GO:0015031">
    <property type="term" value="P:protein transport"/>
    <property type="evidence" value="ECO:0007669"/>
    <property type="project" value="UniProtKB-KW"/>
</dbReference>
<dbReference type="AlphaFoldDB" id="A0A2V4A1G7"/>
<keyword evidence="4" id="KW-1003">Cell membrane</keyword>
<dbReference type="PANTHER" id="PTHR33446:SF2">
    <property type="entry name" value="PROTEIN TONB"/>
    <property type="match status" value="1"/>
</dbReference>
<evidence type="ECO:0000256" key="8">
    <source>
        <dbReference type="ARBA" id="ARBA00022989"/>
    </source>
</evidence>
<comment type="similarity">
    <text evidence="2">Belongs to the TonB family.</text>
</comment>
<keyword evidence="5" id="KW-0997">Cell inner membrane</keyword>
<dbReference type="NCBIfam" id="TIGR01352">
    <property type="entry name" value="tonB_Cterm"/>
    <property type="match status" value="2"/>
</dbReference>
<dbReference type="Gene3D" id="3.30.1150.10">
    <property type="match status" value="2"/>
</dbReference>
<evidence type="ECO:0000256" key="2">
    <source>
        <dbReference type="ARBA" id="ARBA00006555"/>
    </source>
</evidence>
<organism evidence="12 13">
    <name type="scientific">Marinifilum breve</name>
    <dbReference type="NCBI Taxonomy" id="2184082"/>
    <lineage>
        <taxon>Bacteria</taxon>
        <taxon>Pseudomonadati</taxon>
        <taxon>Bacteroidota</taxon>
        <taxon>Bacteroidia</taxon>
        <taxon>Marinilabiliales</taxon>
        <taxon>Marinifilaceae</taxon>
    </lineage>
</organism>
<dbReference type="GO" id="GO:0055085">
    <property type="term" value="P:transmembrane transport"/>
    <property type="evidence" value="ECO:0007669"/>
    <property type="project" value="InterPro"/>
</dbReference>
<evidence type="ECO:0000313" key="13">
    <source>
        <dbReference type="Proteomes" id="UP000248079"/>
    </source>
</evidence>
<evidence type="ECO:0000256" key="4">
    <source>
        <dbReference type="ARBA" id="ARBA00022475"/>
    </source>
</evidence>
<feature type="domain" description="TonB C-terminal" evidence="11">
    <location>
        <begin position="557"/>
        <end position="653"/>
    </location>
</feature>
<dbReference type="CDD" id="cd07341">
    <property type="entry name" value="M56_BlaR1_MecR1_like"/>
    <property type="match status" value="1"/>
</dbReference>
<dbReference type="Pfam" id="PF13715">
    <property type="entry name" value="CarbopepD_reg_2"/>
    <property type="match status" value="1"/>
</dbReference>
<dbReference type="PROSITE" id="PS52015">
    <property type="entry name" value="TONB_CTD"/>
    <property type="match status" value="2"/>
</dbReference>
<dbReference type="GO" id="GO:0098797">
    <property type="term" value="C:plasma membrane protein complex"/>
    <property type="evidence" value="ECO:0007669"/>
    <property type="project" value="TreeGrafter"/>
</dbReference>
<evidence type="ECO:0000259" key="11">
    <source>
        <dbReference type="PROSITE" id="PS52015"/>
    </source>
</evidence>
<dbReference type="Pfam" id="PF05569">
    <property type="entry name" value="Peptidase_M56"/>
    <property type="match status" value="1"/>
</dbReference>
<feature type="transmembrane region" description="Helical" evidence="10">
    <location>
        <begin position="6"/>
        <end position="25"/>
    </location>
</feature>
<evidence type="ECO:0000256" key="10">
    <source>
        <dbReference type="SAM" id="Phobius"/>
    </source>
</evidence>
<dbReference type="SUPFAM" id="SSF49464">
    <property type="entry name" value="Carboxypeptidase regulatory domain-like"/>
    <property type="match status" value="1"/>
</dbReference>